<evidence type="ECO:0000256" key="3">
    <source>
        <dbReference type="ARBA" id="ARBA00022960"/>
    </source>
</evidence>
<feature type="active site" description="Nucleophile" evidence="7">
    <location>
        <position position="357"/>
    </location>
</feature>
<evidence type="ECO:0000256" key="7">
    <source>
        <dbReference type="PROSITE-ProRule" id="PRU01373"/>
    </source>
</evidence>
<dbReference type="CDD" id="cd16913">
    <property type="entry name" value="YkuD_like"/>
    <property type="match status" value="1"/>
</dbReference>
<dbReference type="SUPFAM" id="SSF141523">
    <property type="entry name" value="L,D-transpeptidase catalytic domain-like"/>
    <property type="match status" value="1"/>
</dbReference>
<evidence type="ECO:0000256" key="8">
    <source>
        <dbReference type="SAM" id="MobiDB-lite"/>
    </source>
</evidence>
<dbReference type="Pfam" id="PF17964">
    <property type="entry name" value="Big_10"/>
    <property type="match status" value="1"/>
</dbReference>
<comment type="caution">
    <text evidence="10">The sequence shown here is derived from an EMBL/GenBank/DDBJ whole genome shotgun (WGS) entry which is preliminary data.</text>
</comment>
<proteinExistence type="predicted"/>
<keyword evidence="11" id="KW-1185">Reference proteome</keyword>
<dbReference type="Proteomes" id="UP001567537">
    <property type="component" value="Unassembled WGS sequence"/>
</dbReference>
<evidence type="ECO:0000256" key="1">
    <source>
        <dbReference type="ARBA" id="ARBA00004752"/>
    </source>
</evidence>
<keyword evidence="5" id="KW-0012">Acyltransferase</keyword>
<name>A0ABV4J3C3_9ACTN</name>
<dbReference type="Gene3D" id="2.40.440.10">
    <property type="entry name" value="L,D-transpeptidase catalytic domain-like"/>
    <property type="match status" value="1"/>
</dbReference>
<dbReference type="PROSITE" id="PS52029">
    <property type="entry name" value="LD_TPASE"/>
    <property type="match status" value="1"/>
</dbReference>
<feature type="region of interest" description="Disordered" evidence="8">
    <location>
        <begin position="42"/>
        <end position="63"/>
    </location>
</feature>
<dbReference type="PANTHER" id="PTHR30582">
    <property type="entry name" value="L,D-TRANSPEPTIDASE"/>
    <property type="match status" value="1"/>
</dbReference>
<keyword evidence="6 7" id="KW-0961">Cell wall biogenesis/degradation</keyword>
<dbReference type="Gene3D" id="2.60.40.3780">
    <property type="match status" value="1"/>
</dbReference>
<keyword evidence="2" id="KW-0808">Transferase</keyword>
<feature type="active site" description="Proton donor/acceptor" evidence="7">
    <location>
        <position position="339"/>
    </location>
</feature>
<accession>A0ABV4J3C3</accession>
<dbReference type="InterPro" id="IPR041280">
    <property type="entry name" value="Big_10"/>
</dbReference>
<sequence>MNVGPISGSAPGGARGRGGRRLAALALGVMLAVTACGGGGPEPGAGSGDGKGKASTAAQSGQSEAVVGIAPEDGAKSVGTSGALKVSASKGRLTEVVVKDPDGNEVEGEISGDGATWTPSTHLAASTEYTVHAVAKDSEGRTAAEDSSFTTLTPKNTFIGHFTPEDGSKVGVGMPFSLRFTRGITNPEDVEKAIRITTEPAVEVEGHWFGNDRLDFRPEKYWKAGTKVTVDLDLDGVEGRDGVYGEQSKKVSFTIGREQVSVVDAKKLTMKVERDGKVIRTIPVTTGAPGYETWNGKMVITEKLTVTRMNGETVGYGGEYDIRDVPHAMRLSTSGTFIHGNYWGGDAFGNRNASHGCVGLRDVRGGWDKQAPAAWFFNNSLIGDVVEVRNSNDATIAPDNGLNGWNMSWEKWKA</sequence>
<dbReference type="RefSeq" id="WP_371238852.1">
    <property type="nucleotide sequence ID" value="NZ_JAHWZY010000015.1"/>
</dbReference>
<dbReference type="EMBL" id="JAHWZY010000015">
    <property type="protein sequence ID" value="MEZ3180308.1"/>
    <property type="molecule type" value="Genomic_DNA"/>
</dbReference>
<evidence type="ECO:0000256" key="6">
    <source>
        <dbReference type="ARBA" id="ARBA00023316"/>
    </source>
</evidence>
<evidence type="ECO:0000259" key="9">
    <source>
        <dbReference type="PROSITE" id="PS52029"/>
    </source>
</evidence>
<comment type="pathway">
    <text evidence="1 7">Cell wall biogenesis; peptidoglycan biosynthesis.</text>
</comment>
<keyword evidence="4 7" id="KW-0573">Peptidoglycan synthesis</keyword>
<dbReference type="Pfam" id="PF03734">
    <property type="entry name" value="YkuD"/>
    <property type="match status" value="1"/>
</dbReference>
<dbReference type="InterPro" id="IPR038063">
    <property type="entry name" value="Transpep_catalytic_dom"/>
</dbReference>
<evidence type="ECO:0000256" key="5">
    <source>
        <dbReference type="ARBA" id="ARBA00023315"/>
    </source>
</evidence>
<feature type="domain" description="L,D-TPase catalytic" evidence="9">
    <location>
        <begin position="259"/>
        <end position="389"/>
    </location>
</feature>
<dbReference type="CDD" id="cd13432">
    <property type="entry name" value="LDT_IgD_like_2"/>
    <property type="match status" value="1"/>
</dbReference>
<organism evidence="10 11">
    <name type="scientific">Streptomyces pimonensis</name>
    <dbReference type="NCBI Taxonomy" id="2860288"/>
    <lineage>
        <taxon>Bacteria</taxon>
        <taxon>Bacillati</taxon>
        <taxon>Actinomycetota</taxon>
        <taxon>Actinomycetes</taxon>
        <taxon>Kitasatosporales</taxon>
        <taxon>Streptomycetaceae</taxon>
        <taxon>Streptomyces</taxon>
    </lineage>
</organism>
<reference evidence="10 11" key="1">
    <citation type="journal article" date="2021" name="Res Sq">
        <title>Streptomyces Pimoensis sp. nov., Isolated From the Taklimakan Desert in Xinjiang, China.</title>
        <authorList>
            <person name="Zhang P."/>
            <person name="Luo X."/>
            <person name="Luo X."/>
            <person name="Liu Z."/>
            <person name="Xia Z."/>
            <person name="Wan C."/>
            <person name="zhang L."/>
        </authorList>
    </citation>
    <scope>NUCLEOTIDE SEQUENCE [LARGE SCALE GENOMIC DNA]</scope>
    <source>
        <strain evidence="10 11">TRM75549</strain>
    </source>
</reference>
<evidence type="ECO:0000313" key="10">
    <source>
        <dbReference type="EMBL" id="MEZ3180308.1"/>
    </source>
</evidence>
<dbReference type="PANTHER" id="PTHR30582:SF2">
    <property type="entry name" value="L,D-TRANSPEPTIDASE YCIB-RELATED"/>
    <property type="match status" value="1"/>
</dbReference>
<dbReference type="InterPro" id="IPR050979">
    <property type="entry name" value="LD-transpeptidase"/>
</dbReference>
<keyword evidence="3 7" id="KW-0133">Cell shape</keyword>
<evidence type="ECO:0000256" key="4">
    <source>
        <dbReference type="ARBA" id="ARBA00022984"/>
    </source>
</evidence>
<gene>
    <name evidence="10" type="ORF">KYY02_16935</name>
</gene>
<dbReference type="InterPro" id="IPR005490">
    <property type="entry name" value="LD_TPept_cat_dom"/>
</dbReference>
<dbReference type="Gene3D" id="2.60.40.3710">
    <property type="match status" value="1"/>
</dbReference>
<evidence type="ECO:0000256" key="2">
    <source>
        <dbReference type="ARBA" id="ARBA00022679"/>
    </source>
</evidence>
<evidence type="ECO:0000313" key="11">
    <source>
        <dbReference type="Proteomes" id="UP001567537"/>
    </source>
</evidence>
<protein>
    <submittedName>
        <fullName evidence="10">Ig-like domain-containing protein</fullName>
    </submittedName>
</protein>